<reference evidence="1" key="1">
    <citation type="submission" date="2019-03" db="EMBL/GenBank/DDBJ databases">
        <title>Single cell metagenomics reveals metabolic interactions within the superorganism composed of flagellate Streblomastix strix and complex community of Bacteroidetes bacteria on its surface.</title>
        <authorList>
            <person name="Treitli S.C."/>
            <person name="Kolisko M."/>
            <person name="Husnik F."/>
            <person name="Keeling P."/>
            <person name="Hampl V."/>
        </authorList>
    </citation>
    <scope>NUCLEOTIDE SEQUENCE</scope>
    <source>
        <strain evidence="1">STM</strain>
    </source>
</reference>
<accession>A0A5J4PUX9</accession>
<proteinExistence type="predicted"/>
<name>A0A5J4PUX9_9ZZZZ</name>
<protein>
    <submittedName>
        <fullName evidence="1">Uncharacterized protein</fullName>
    </submittedName>
</protein>
<evidence type="ECO:0000313" key="1">
    <source>
        <dbReference type="EMBL" id="KAA6313456.1"/>
    </source>
</evidence>
<comment type="caution">
    <text evidence="1">The sequence shown here is derived from an EMBL/GenBank/DDBJ whole genome shotgun (WGS) entry which is preliminary data.</text>
</comment>
<organism evidence="1">
    <name type="scientific">termite gut metagenome</name>
    <dbReference type="NCBI Taxonomy" id="433724"/>
    <lineage>
        <taxon>unclassified sequences</taxon>
        <taxon>metagenomes</taxon>
        <taxon>organismal metagenomes</taxon>
    </lineage>
</organism>
<dbReference type="EMBL" id="SNRY01006056">
    <property type="protein sequence ID" value="KAA6313456.1"/>
    <property type="molecule type" value="Genomic_DNA"/>
</dbReference>
<sequence>AIEGISILFEGAARVYTEEYEQAISFNQRIKSKCICVEFIDCLKTSIHF</sequence>
<gene>
    <name evidence="1" type="ORF">EZS27_035776</name>
</gene>
<feature type="non-terminal residue" evidence="1">
    <location>
        <position position="1"/>
    </location>
</feature>
<dbReference type="AlphaFoldDB" id="A0A5J4PUX9"/>